<evidence type="ECO:0000313" key="5">
    <source>
        <dbReference type="Proteomes" id="UP000331127"/>
    </source>
</evidence>
<comment type="caution">
    <text evidence="4">The sequence shown here is derived from an EMBL/GenBank/DDBJ whole genome shotgun (WGS) entry which is preliminary data.</text>
</comment>
<reference evidence="4 5" key="1">
    <citation type="submission" date="2019-10" db="EMBL/GenBank/DDBJ databases">
        <title>Whole genome shotgun sequence of Acrocarpospora macrocephala NBRC 16266.</title>
        <authorList>
            <person name="Ichikawa N."/>
            <person name="Kimura A."/>
            <person name="Kitahashi Y."/>
            <person name="Komaki H."/>
            <person name="Oguchi A."/>
        </authorList>
    </citation>
    <scope>NUCLEOTIDE SEQUENCE [LARGE SCALE GENOMIC DNA]</scope>
    <source>
        <strain evidence="4 5">NBRC 16266</strain>
    </source>
</reference>
<feature type="domain" description="HTH tetR-type" evidence="3">
    <location>
        <begin position="8"/>
        <end position="68"/>
    </location>
</feature>
<evidence type="ECO:0000256" key="1">
    <source>
        <dbReference type="ARBA" id="ARBA00023125"/>
    </source>
</evidence>
<feature type="DNA-binding region" description="H-T-H motif" evidence="2">
    <location>
        <begin position="31"/>
        <end position="50"/>
    </location>
</feature>
<dbReference type="PROSITE" id="PS50977">
    <property type="entry name" value="HTH_TETR_2"/>
    <property type="match status" value="1"/>
</dbReference>
<dbReference type="RefSeq" id="WP_155354676.1">
    <property type="nucleotide sequence ID" value="NZ_BAAAHL010000065.1"/>
</dbReference>
<dbReference type="PANTHER" id="PTHR30055">
    <property type="entry name" value="HTH-TYPE TRANSCRIPTIONAL REGULATOR RUTR"/>
    <property type="match status" value="1"/>
</dbReference>
<accession>A0A5M3WIW3</accession>
<dbReference type="EMBL" id="BLAE01000013">
    <property type="protein sequence ID" value="GES09117.1"/>
    <property type="molecule type" value="Genomic_DNA"/>
</dbReference>
<keyword evidence="5" id="KW-1185">Reference proteome</keyword>
<dbReference type="InterPro" id="IPR050109">
    <property type="entry name" value="HTH-type_TetR-like_transc_reg"/>
</dbReference>
<dbReference type="InterPro" id="IPR001647">
    <property type="entry name" value="HTH_TetR"/>
</dbReference>
<name>A0A5M3WIW3_9ACTN</name>
<dbReference type="InterPro" id="IPR009057">
    <property type="entry name" value="Homeodomain-like_sf"/>
</dbReference>
<dbReference type="Proteomes" id="UP000331127">
    <property type="component" value="Unassembled WGS sequence"/>
</dbReference>
<dbReference type="GO" id="GO:0000976">
    <property type="term" value="F:transcription cis-regulatory region binding"/>
    <property type="evidence" value="ECO:0007669"/>
    <property type="project" value="TreeGrafter"/>
</dbReference>
<protein>
    <submittedName>
        <fullName evidence="4">TetR family transcriptional regulator</fullName>
    </submittedName>
</protein>
<dbReference type="GO" id="GO:0003700">
    <property type="term" value="F:DNA-binding transcription factor activity"/>
    <property type="evidence" value="ECO:0007669"/>
    <property type="project" value="TreeGrafter"/>
</dbReference>
<gene>
    <name evidence="4" type="ORF">Amac_027130</name>
</gene>
<dbReference type="PANTHER" id="PTHR30055:SF226">
    <property type="entry name" value="HTH-TYPE TRANSCRIPTIONAL REGULATOR PKSA"/>
    <property type="match status" value="1"/>
</dbReference>
<keyword evidence="1 2" id="KW-0238">DNA-binding</keyword>
<dbReference type="SUPFAM" id="SSF46689">
    <property type="entry name" value="Homeodomain-like"/>
    <property type="match status" value="1"/>
</dbReference>
<evidence type="ECO:0000259" key="3">
    <source>
        <dbReference type="PROSITE" id="PS50977"/>
    </source>
</evidence>
<dbReference type="Pfam" id="PF00440">
    <property type="entry name" value="TetR_N"/>
    <property type="match status" value="1"/>
</dbReference>
<proteinExistence type="predicted"/>
<dbReference type="AlphaFoldDB" id="A0A5M3WIW3"/>
<evidence type="ECO:0000256" key="2">
    <source>
        <dbReference type="PROSITE-ProRule" id="PRU00335"/>
    </source>
</evidence>
<sequence>MSRKKDQAARRKHLLEAARKAILKRGLVTVGVRDIAQAASMSPGSVTYYFPTIDELLRQVQADAIARFAQARWELVRTIDDPVVRLRALIERGVATGPDDELLCLLNEFTGLIRRNPIYQVSWKSLNDSQISIYESVITTGAALGVFTLSSPALSIARNFVGLEDIYGFHVVMGASMIRDEALELIYDFAMGAVGCDLRDPRPSPQAAAPEVLAGPGE</sequence>
<evidence type="ECO:0000313" key="4">
    <source>
        <dbReference type="EMBL" id="GES09117.1"/>
    </source>
</evidence>
<organism evidence="4 5">
    <name type="scientific">Acrocarpospora macrocephala</name>
    <dbReference type="NCBI Taxonomy" id="150177"/>
    <lineage>
        <taxon>Bacteria</taxon>
        <taxon>Bacillati</taxon>
        <taxon>Actinomycetota</taxon>
        <taxon>Actinomycetes</taxon>
        <taxon>Streptosporangiales</taxon>
        <taxon>Streptosporangiaceae</taxon>
        <taxon>Acrocarpospora</taxon>
    </lineage>
</organism>
<dbReference type="Gene3D" id="1.10.357.10">
    <property type="entry name" value="Tetracycline Repressor, domain 2"/>
    <property type="match status" value="1"/>
</dbReference>
<dbReference type="OrthoDB" id="3288227at2"/>